<sequence>MASFSQMPQSMTSLFSLYASYTGAMMLLRSIINDLLPESFRTYICNTFHYYLFTPPSTNSTLIIDEYINNTSTNQVYEAAEIYLRTKISPQNERLKVSKTHRQKGFSFAIVKGDQIHDTFKNIKLQWRFFCESKENSRPEKLYFELTFPKKHRDTVMSSYLDYVLEQANEIKERERVVKICSRDCDSNDYDSDGGGMWGCINLDHPVTFDKLAMDPEMKKMIVEDLDRFVKRKEFYKRVGKAWKRGYLLYGPPGTGKSSLIAAMANYLRFNIYFLDLASIYSNSELRRILLSTSNRSILIIEDIDCNASVQDREDDSSGDDSSDDSFGESNPKLTLSGILNFIDGLWSSCGDERIVVFTTNHKDRIDPALLRPGRMDVHINMSYCSFSGFKLLASTYLEIKDNHSLFEEIEGLIQKTEVTPAEVAEELMKTDDADVALHGFVNFLKQKRVNEANEVLAVKKEVLVVEKEQTNMDFVNTSWD</sequence>
<keyword evidence="3" id="KW-0378">Hydrolase</keyword>
<dbReference type="InterPro" id="IPR003960">
    <property type="entry name" value="ATPase_AAA_CS"/>
</dbReference>
<feature type="domain" description="AAA+ ATPase" evidence="9">
    <location>
        <begin position="243"/>
        <end position="386"/>
    </location>
</feature>
<dbReference type="Proteomes" id="UP001281410">
    <property type="component" value="Unassembled WGS sequence"/>
</dbReference>
<keyword evidence="4 7" id="KW-0067">ATP-binding</keyword>
<dbReference type="SMART" id="SM00382">
    <property type="entry name" value="AAA"/>
    <property type="match status" value="1"/>
</dbReference>
<evidence type="ECO:0000256" key="3">
    <source>
        <dbReference type="ARBA" id="ARBA00022801"/>
    </source>
</evidence>
<dbReference type="GO" id="GO:0006950">
    <property type="term" value="P:response to stress"/>
    <property type="evidence" value="ECO:0007669"/>
    <property type="project" value="UniProtKB-ARBA"/>
</dbReference>
<dbReference type="Pfam" id="PF14363">
    <property type="entry name" value="AAA_assoc"/>
    <property type="match status" value="1"/>
</dbReference>
<protein>
    <recommendedName>
        <fullName evidence="9">AAA+ ATPase domain-containing protein</fullName>
    </recommendedName>
</protein>
<feature type="compositionally biased region" description="Acidic residues" evidence="8">
    <location>
        <begin position="313"/>
        <end position="327"/>
    </location>
</feature>
<dbReference type="InterPro" id="IPR027417">
    <property type="entry name" value="P-loop_NTPase"/>
</dbReference>
<reference evidence="10" key="1">
    <citation type="journal article" date="2023" name="Plant J.">
        <title>Genome sequences and population genomics provide insights into the demographic history, inbreeding, and mutation load of two 'living fossil' tree species of Dipteronia.</title>
        <authorList>
            <person name="Feng Y."/>
            <person name="Comes H.P."/>
            <person name="Chen J."/>
            <person name="Zhu S."/>
            <person name="Lu R."/>
            <person name="Zhang X."/>
            <person name="Li P."/>
            <person name="Qiu J."/>
            <person name="Olsen K.M."/>
            <person name="Qiu Y."/>
        </authorList>
    </citation>
    <scope>NUCLEOTIDE SEQUENCE</scope>
    <source>
        <strain evidence="10">NBL</strain>
    </source>
</reference>
<dbReference type="InterPro" id="IPR050747">
    <property type="entry name" value="Mitochondrial_chaperone_BCS1"/>
</dbReference>
<dbReference type="GO" id="GO:0005524">
    <property type="term" value="F:ATP binding"/>
    <property type="evidence" value="ECO:0007669"/>
    <property type="project" value="UniProtKB-KW"/>
</dbReference>
<evidence type="ECO:0000313" key="10">
    <source>
        <dbReference type="EMBL" id="KAK3224190.1"/>
    </source>
</evidence>
<dbReference type="AlphaFoldDB" id="A0AAE0AUW8"/>
<keyword evidence="7" id="KW-0547">Nucleotide-binding</keyword>
<organism evidence="10 11">
    <name type="scientific">Dipteronia sinensis</name>
    <dbReference type="NCBI Taxonomy" id="43782"/>
    <lineage>
        <taxon>Eukaryota</taxon>
        <taxon>Viridiplantae</taxon>
        <taxon>Streptophyta</taxon>
        <taxon>Embryophyta</taxon>
        <taxon>Tracheophyta</taxon>
        <taxon>Spermatophyta</taxon>
        <taxon>Magnoliopsida</taxon>
        <taxon>eudicotyledons</taxon>
        <taxon>Gunneridae</taxon>
        <taxon>Pentapetalae</taxon>
        <taxon>rosids</taxon>
        <taxon>malvids</taxon>
        <taxon>Sapindales</taxon>
        <taxon>Sapindaceae</taxon>
        <taxon>Hippocastanoideae</taxon>
        <taxon>Acereae</taxon>
        <taxon>Dipteronia</taxon>
    </lineage>
</organism>
<dbReference type="InterPro" id="IPR003959">
    <property type="entry name" value="ATPase_AAA_core"/>
</dbReference>
<feature type="region of interest" description="Disordered" evidence="8">
    <location>
        <begin position="310"/>
        <end position="330"/>
    </location>
</feature>
<evidence type="ECO:0000256" key="4">
    <source>
        <dbReference type="ARBA" id="ARBA00022840"/>
    </source>
</evidence>
<evidence type="ECO:0000256" key="5">
    <source>
        <dbReference type="ARBA" id="ARBA00022842"/>
    </source>
</evidence>
<dbReference type="SUPFAM" id="SSF52540">
    <property type="entry name" value="P-loop containing nucleoside triphosphate hydrolases"/>
    <property type="match status" value="1"/>
</dbReference>
<proteinExistence type="inferred from homology"/>
<dbReference type="InterPro" id="IPR058017">
    <property type="entry name" value="At3g28540-like_C"/>
</dbReference>
<dbReference type="InterPro" id="IPR025753">
    <property type="entry name" value="AAA_N_dom"/>
</dbReference>
<comment type="caution">
    <text evidence="10">The sequence shown here is derived from an EMBL/GenBank/DDBJ whole genome shotgun (WGS) entry which is preliminary data.</text>
</comment>
<evidence type="ECO:0000256" key="7">
    <source>
        <dbReference type="RuleBase" id="RU003651"/>
    </source>
</evidence>
<dbReference type="PROSITE" id="PS00674">
    <property type="entry name" value="AAA"/>
    <property type="match status" value="1"/>
</dbReference>
<accession>A0AAE0AUW8</accession>
<comment type="cofactor">
    <cofactor evidence="1">
        <name>Mg(2+)</name>
        <dbReference type="ChEBI" id="CHEBI:18420"/>
    </cofactor>
</comment>
<evidence type="ECO:0000256" key="1">
    <source>
        <dbReference type="ARBA" id="ARBA00001946"/>
    </source>
</evidence>
<keyword evidence="5" id="KW-0460">Magnesium</keyword>
<dbReference type="Pfam" id="PF00004">
    <property type="entry name" value="AAA"/>
    <property type="match status" value="1"/>
</dbReference>
<comment type="catalytic activity">
    <reaction evidence="6">
        <text>ATP + H2O = ADP + phosphate + H(+)</text>
        <dbReference type="Rhea" id="RHEA:13065"/>
        <dbReference type="ChEBI" id="CHEBI:15377"/>
        <dbReference type="ChEBI" id="CHEBI:15378"/>
        <dbReference type="ChEBI" id="CHEBI:30616"/>
        <dbReference type="ChEBI" id="CHEBI:43474"/>
        <dbReference type="ChEBI" id="CHEBI:456216"/>
    </reaction>
</comment>
<evidence type="ECO:0000256" key="2">
    <source>
        <dbReference type="ARBA" id="ARBA00007448"/>
    </source>
</evidence>
<evidence type="ECO:0000313" key="11">
    <source>
        <dbReference type="Proteomes" id="UP001281410"/>
    </source>
</evidence>
<dbReference type="CDD" id="cd19510">
    <property type="entry name" value="RecA-like_BCS1"/>
    <property type="match status" value="1"/>
</dbReference>
<name>A0AAE0AUW8_9ROSI</name>
<dbReference type="GO" id="GO:0016887">
    <property type="term" value="F:ATP hydrolysis activity"/>
    <property type="evidence" value="ECO:0007669"/>
    <property type="project" value="InterPro"/>
</dbReference>
<dbReference type="Gene3D" id="3.40.50.300">
    <property type="entry name" value="P-loop containing nucleotide triphosphate hydrolases"/>
    <property type="match status" value="1"/>
</dbReference>
<evidence type="ECO:0000256" key="6">
    <source>
        <dbReference type="ARBA" id="ARBA00049360"/>
    </source>
</evidence>
<gene>
    <name evidence="10" type="ORF">Dsin_011215</name>
</gene>
<dbReference type="Pfam" id="PF25568">
    <property type="entry name" value="AAA_lid_At3g28540"/>
    <property type="match status" value="1"/>
</dbReference>
<dbReference type="PANTHER" id="PTHR23070">
    <property type="entry name" value="BCS1 AAA-TYPE ATPASE"/>
    <property type="match status" value="1"/>
</dbReference>
<dbReference type="InterPro" id="IPR003593">
    <property type="entry name" value="AAA+_ATPase"/>
</dbReference>
<evidence type="ECO:0000259" key="9">
    <source>
        <dbReference type="SMART" id="SM00382"/>
    </source>
</evidence>
<dbReference type="EMBL" id="JANJYJ010000003">
    <property type="protein sequence ID" value="KAK3224190.1"/>
    <property type="molecule type" value="Genomic_DNA"/>
</dbReference>
<keyword evidence="11" id="KW-1185">Reference proteome</keyword>
<dbReference type="Gene3D" id="6.10.280.40">
    <property type="match status" value="1"/>
</dbReference>
<comment type="similarity">
    <text evidence="2">Belongs to the AAA ATPase family. BCS1 subfamily.</text>
</comment>
<evidence type="ECO:0000256" key="8">
    <source>
        <dbReference type="SAM" id="MobiDB-lite"/>
    </source>
</evidence>